<feature type="domain" description="Na+/H+ antiporter NhaC-like C-terminal" evidence="10">
    <location>
        <begin position="230"/>
        <end position="421"/>
    </location>
</feature>
<comment type="subcellular location">
    <subcellularLocation>
        <location evidence="1">Cell membrane</location>
        <topology evidence="1">Multi-pass membrane protein</topology>
    </subcellularLocation>
</comment>
<organism evidence="11 12">
    <name type="scientific">Candidatus Ornithobacterium hominis</name>
    <dbReference type="NCBI Taxonomy" id="2497989"/>
    <lineage>
        <taxon>Bacteria</taxon>
        <taxon>Pseudomonadati</taxon>
        <taxon>Bacteroidota</taxon>
        <taxon>Flavobacteriia</taxon>
        <taxon>Flavobacteriales</taxon>
        <taxon>Weeksellaceae</taxon>
        <taxon>Ornithobacterium</taxon>
    </lineage>
</organism>
<dbReference type="PANTHER" id="PTHR33451:SF4">
    <property type="entry name" value="NA+_H+ ANTIPORTER"/>
    <property type="match status" value="1"/>
</dbReference>
<feature type="transmembrane region" description="Helical" evidence="9">
    <location>
        <begin position="107"/>
        <end position="139"/>
    </location>
</feature>
<accession>A0A383TVG4</accession>
<keyword evidence="12" id="KW-1185">Reference proteome</keyword>
<feature type="transmembrane region" description="Helical" evidence="9">
    <location>
        <begin position="33"/>
        <end position="50"/>
    </location>
</feature>
<evidence type="ECO:0000256" key="8">
    <source>
        <dbReference type="ARBA" id="ARBA00038435"/>
    </source>
</evidence>
<keyword evidence="3" id="KW-0050">Antiport</keyword>
<evidence type="ECO:0000256" key="5">
    <source>
        <dbReference type="ARBA" id="ARBA00022692"/>
    </source>
</evidence>
<evidence type="ECO:0000313" key="11">
    <source>
        <dbReference type="EMBL" id="SZD71337.1"/>
    </source>
</evidence>
<feature type="transmembrane region" description="Helical" evidence="9">
    <location>
        <begin position="7"/>
        <end position="27"/>
    </location>
</feature>
<proteinExistence type="inferred from homology"/>
<keyword evidence="2" id="KW-0813">Transport</keyword>
<name>A0A383TVG4_9FLAO</name>
<sequence length="454" mass="49102">MKESGSITSIIPLLIFVFTFLGFGIYYNDFYALPSPLAAIAGIVIAFLIFKKDFKSNLADFLKGCGNDKILMMCFIYLLAGAFAMASKATGSIDAIVGLSLTYIPSSFFPVGIFIVASFISFSAGTSVGAIVTLAPLVLGLSAQGAMPLGLTGGSLLTGAMFGDNLSLISDTTIASTQSVGCSMKDKFKANSYIAIPAAFFSIILLSFLGFQSEVSEITLKEIPQNQSILVILPYFIVVLLAILGIHVFISLFIGLLSTILIGFWNESFTMLSAAKITYEGFTGMQEIFLLSLFTGGLAYMTEKAGGIQFIIRQVNRLIHSPKTAILGIGSLVSIVNFCVANNTIAILISGNIAKKITQENQIKPEYTASILDIFACYVQGLIPYGAQILILISLSQESLNYVDLMANAYYLHILLVFSLIYFLIIQKSKNLQGLENFDKKVSQKYSSKNLNQL</sequence>
<dbReference type="InterPro" id="IPR018461">
    <property type="entry name" value="Na/H_Antiport_NhaC-like_C"/>
</dbReference>
<reference evidence="11 12" key="1">
    <citation type="submission" date="2018-09" db="EMBL/GenBank/DDBJ databases">
        <authorList>
            <consortium name="Pathogen Informatics"/>
        </authorList>
    </citation>
    <scope>NUCLEOTIDE SEQUENCE [LARGE SCALE GENOMIC DNA]</scope>
    <source>
        <strain evidence="11 12">OH-22767</strain>
    </source>
</reference>
<comment type="similarity">
    <text evidence="8">Belongs to the NhaC Na(+)/H(+) (TC 2.A.35) antiporter family.</text>
</comment>
<feature type="transmembrane region" description="Helical" evidence="9">
    <location>
        <begin position="232"/>
        <end position="265"/>
    </location>
</feature>
<keyword evidence="4" id="KW-1003">Cell membrane</keyword>
<protein>
    <submittedName>
        <fullName evidence="11">Malate-2H(+)/Na(+)-lactate antiporter</fullName>
    </submittedName>
</protein>
<dbReference type="Proteomes" id="UP000262142">
    <property type="component" value="Unassembled WGS sequence"/>
</dbReference>
<dbReference type="PANTHER" id="PTHR33451">
    <property type="entry name" value="MALATE-2H(+)/NA(+)-LACTATE ANTIPORTER"/>
    <property type="match status" value="1"/>
</dbReference>
<keyword evidence="7 9" id="KW-0472">Membrane</keyword>
<evidence type="ECO:0000313" key="12">
    <source>
        <dbReference type="Proteomes" id="UP000262142"/>
    </source>
</evidence>
<feature type="transmembrane region" description="Helical" evidence="9">
    <location>
        <begin position="193"/>
        <end position="212"/>
    </location>
</feature>
<dbReference type="GO" id="GO:0015297">
    <property type="term" value="F:antiporter activity"/>
    <property type="evidence" value="ECO:0007669"/>
    <property type="project" value="UniProtKB-KW"/>
</dbReference>
<evidence type="ECO:0000259" key="10">
    <source>
        <dbReference type="Pfam" id="PF03553"/>
    </source>
</evidence>
<dbReference type="AlphaFoldDB" id="A0A383TVG4"/>
<keyword evidence="6 9" id="KW-1133">Transmembrane helix</keyword>
<dbReference type="InterPro" id="IPR052180">
    <property type="entry name" value="NhaC_Na-H+_Antiporter"/>
</dbReference>
<dbReference type="Pfam" id="PF03553">
    <property type="entry name" value="Na_H_antiporter"/>
    <property type="match status" value="2"/>
</dbReference>
<evidence type="ECO:0000256" key="7">
    <source>
        <dbReference type="ARBA" id="ARBA00023136"/>
    </source>
</evidence>
<dbReference type="EMBL" id="UNSC01000001">
    <property type="protein sequence ID" value="SZD71337.1"/>
    <property type="molecule type" value="Genomic_DNA"/>
</dbReference>
<evidence type="ECO:0000256" key="9">
    <source>
        <dbReference type="SAM" id="Phobius"/>
    </source>
</evidence>
<feature type="transmembrane region" description="Helical" evidence="9">
    <location>
        <begin position="325"/>
        <end position="349"/>
    </location>
</feature>
<evidence type="ECO:0000256" key="1">
    <source>
        <dbReference type="ARBA" id="ARBA00004651"/>
    </source>
</evidence>
<evidence type="ECO:0000256" key="4">
    <source>
        <dbReference type="ARBA" id="ARBA00022475"/>
    </source>
</evidence>
<dbReference type="RefSeq" id="WP_119058925.1">
    <property type="nucleotide sequence ID" value="NZ_UNSC01000001.1"/>
</dbReference>
<dbReference type="GO" id="GO:0005886">
    <property type="term" value="C:plasma membrane"/>
    <property type="evidence" value="ECO:0007669"/>
    <property type="project" value="UniProtKB-SubCell"/>
</dbReference>
<feature type="transmembrane region" description="Helical" evidence="9">
    <location>
        <begin position="70"/>
        <end position="87"/>
    </location>
</feature>
<evidence type="ECO:0000256" key="6">
    <source>
        <dbReference type="ARBA" id="ARBA00022989"/>
    </source>
</evidence>
<evidence type="ECO:0000256" key="3">
    <source>
        <dbReference type="ARBA" id="ARBA00022449"/>
    </source>
</evidence>
<keyword evidence="5 9" id="KW-0812">Transmembrane</keyword>
<gene>
    <name evidence="11" type="primary">mleN</name>
    <name evidence="11" type="ORF">SAMEA104719789_00434</name>
</gene>
<evidence type="ECO:0000256" key="2">
    <source>
        <dbReference type="ARBA" id="ARBA00022448"/>
    </source>
</evidence>
<dbReference type="OrthoDB" id="9790605at2"/>
<feature type="transmembrane region" description="Helical" evidence="9">
    <location>
        <begin position="370"/>
        <end position="393"/>
    </location>
</feature>
<feature type="domain" description="Na+/H+ antiporter NhaC-like C-terminal" evidence="10">
    <location>
        <begin position="38"/>
        <end position="211"/>
    </location>
</feature>
<feature type="transmembrane region" description="Helical" evidence="9">
    <location>
        <begin position="405"/>
        <end position="425"/>
    </location>
</feature>